<dbReference type="Proteomes" id="UP000299102">
    <property type="component" value="Unassembled WGS sequence"/>
</dbReference>
<dbReference type="EMBL" id="BGZK01001403">
    <property type="protein sequence ID" value="GBP79165.1"/>
    <property type="molecule type" value="Genomic_DNA"/>
</dbReference>
<dbReference type="AlphaFoldDB" id="A0A4C1YXU5"/>
<organism evidence="1 2">
    <name type="scientific">Eumeta variegata</name>
    <name type="common">Bagworm moth</name>
    <name type="synonym">Eumeta japonica</name>
    <dbReference type="NCBI Taxonomy" id="151549"/>
    <lineage>
        <taxon>Eukaryota</taxon>
        <taxon>Metazoa</taxon>
        <taxon>Ecdysozoa</taxon>
        <taxon>Arthropoda</taxon>
        <taxon>Hexapoda</taxon>
        <taxon>Insecta</taxon>
        <taxon>Pterygota</taxon>
        <taxon>Neoptera</taxon>
        <taxon>Endopterygota</taxon>
        <taxon>Lepidoptera</taxon>
        <taxon>Glossata</taxon>
        <taxon>Ditrysia</taxon>
        <taxon>Tineoidea</taxon>
        <taxon>Psychidae</taxon>
        <taxon>Oiketicinae</taxon>
        <taxon>Eumeta</taxon>
    </lineage>
</organism>
<comment type="caution">
    <text evidence="1">The sequence shown here is derived from an EMBL/GenBank/DDBJ whole genome shotgun (WGS) entry which is preliminary data.</text>
</comment>
<name>A0A4C1YXU5_EUMVA</name>
<evidence type="ECO:0000313" key="2">
    <source>
        <dbReference type="Proteomes" id="UP000299102"/>
    </source>
</evidence>
<gene>
    <name evidence="1" type="ORF">EVAR_62066_1</name>
</gene>
<proteinExistence type="predicted"/>
<sequence>MQMVVLHDYTVPRAEGAARGLYMTLQFHLSHARAGVAGVRRRRAAVFKFPIVEVYALPRCPDFHGEKLGPQPAHAGPVWYGDCWPVVIDPITTSASSGSTCSSGHGGHKRQNKSLPEKYLSGKVWLLIRSPSANGPEEEISAGKRAPLCLNSAPGAGRARRRSLYIIIS</sequence>
<evidence type="ECO:0000313" key="1">
    <source>
        <dbReference type="EMBL" id="GBP79165.1"/>
    </source>
</evidence>
<reference evidence="1 2" key="1">
    <citation type="journal article" date="2019" name="Commun. Biol.">
        <title>The bagworm genome reveals a unique fibroin gene that provides high tensile strength.</title>
        <authorList>
            <person name="Kono N."/>
            <person name="Nakamura H."/>
            <person name="Ohtoshi R."/>
            <person name="Tomita M."/>
            <person name="Numata K."/>
            <person name="Arakawa K."/>
        </authorList>
    </citation>
    <scope>NUCLEOTIDE SEQUENCE [LARGE SCALE GENOMIC DNA]</scope>
</reference>
<accession>A0A4C1YXU5</accession>
<keyword evidence="2" id="KW-1185">Reference proteome</keyword>
<protein>
    <submittedName>
        <fullName evidence="1">Uncharacterized protein</fullName>
    </submittedName>
</protein>